<feature type="transmembrane region" description="Helical" evidence="1">
    <location>
        <begin position="27"/>
        <end position="47"/>
    </location>
</feature>
<keyword evidence="1" id="KW-0812">Transmembrane</keyword>
<evidence type="ECO:0000313" key="3">
    <source>
        <dbReference type="Proteomes" id="UP000614601"/>
    </source>
</evidence>
<keyword evidence="1" id="KW-0472">Membrane</keyword>
<evidence type="ECO:0008006" key="4">
    <source>
        <dbReference type="Google" id="ProtNLM"/>
    </source>
</evidence>
<dbReference type="OrthoDB" id="10369493at2759"/>
<feature type="transmembrane region" description="Helical" evidence="1">
    <location>
        <begin position="59"/>
        <end position="80"/>
    </location>
</feature>
<dbReference type="EMBL" id="CAJFCW020000003">
    <property type="protein sequence ID" value="CAG9105216.1"/>
    <property type="molecule type" value="Genomic_DNA"/>
</dbReference>
<comment type="caution">
    <text evidence="2">The sequence shown here is derived from an EMBL/GenBank/DDBJ whole genome shotgun (WGS) entry which is preliminary data.</text>
</comment>
<name>A0A811KIC8_9BILA</name>
<protein>
    <recommendedName>
        <fullName evidence="4">G_PROTEIN_RECEP_F1_2 domain-containing protein</fullName>
    </recommendedName>
</protein>
<evidence type="ECO:0000256" key="1">
    <source>
        <dbReference type="SAM" id="Phobius"/>
    </source>
</evidence>
<feature type="transmembrane region" description="Helical" evidence="1">
    <location>
        <begin position="137"/>
        <end position="157"/>
    </location>
</feature>
<feature type="transmembrane region" description="Helical" evidence="1">
    <location>
        <begin position="92"/>
        <end position="117"/>
    </location>
</feature>
<sequence length="320" mass="36849">MSESNVTEEVVMATTMSPICCNATFPLFYVFVTVIGIYFQIATIIVLIKESYYRNNISYRLLCVIGFENLCHMLVFMTLIPYGFTCKRQREVYIAVTGIIGNFSFYINGPLEVLLAINRYTEICIPQFRSGFKIRSFYNILMAIIIVFIISATMWMFTGDGCNMYYFCYRHSVYKDCYKIDYVHARNYIIYTCLVVELVIYLVIVGHIRTQRTLYGQELKLMGPERRLLVMSIVHFVVTLWRQAVQHVNNAFFVYSPFSQVSSITVVALSDVVNSILPLFFNKPLLNDIRRLCFSGDLRLFTARSSVLSTGSVRTQSIGA</sequence>
<evidence type="ECO:0000313" key="2">
    <source>
        <dbReference type="EMBL" id="CAD5216046.1"/>
    </source>
</evidence>
<dbReference type="Proteomes" id="UP000614601">
    <property type="component" value="Unassembled WGS sequence"/>
</dbReference>
<dbReference type="SUPFAM" id="SSF81321">
    <property type="entry name" value="Family A G protein-coupled receptor-like"/>
    <property type="match status" value="1"/>
</dbReference>
<organism evidence="2 3">
    <name type="scientific">Bursaphelenchus okinawaensis</name>
    <dbReference type="NCBI Taxonomy" id="465554"/>
    <lineage>
        <taxon>Eukaryota</taxon>
        <taxon>Metazoa</taxon>
        <taxon>Ecdysozoa</taxon>
        <taxon>Nematoda</taxon>
        <taxon>Chromadorea</taxon>
        <taxon>Rhabditida</taxon>
        <taxon>Tylenchina</taxon>
        <taxon>Tylenchomorpha</taxon>
        <taxon>Aphelenchoidea</taxon>
        <taxon>Aphelenchoididae</taxon>
        <taxon>Bursaphelenchus</taxon>
    </lineage>
</organism>
<dbReference type="Gene3D" id="1.20.1070.10">
    <property type="entry name" value="Rhodopsin 7-helix transmembrane proteins"/>
    <property type="match status" value="1"/>
</dbReference>
<dbReference type="Proteomes" id="UP000783686">
    <property type="component" value="Unassembled WGS sequence"/>
</dbReference>
<keyword evidence="3" id="KW-1185">Reference proteome</keyword>
<reference evidence="2" key="1">
    <citation type="submission" date="2020-09" db="EMBL/GenBank/DDBJ databases">
        <authorList>
            <person name="Kikuchi T."/>
        </authorList>
    </citation>
    <scope>NUCLEOTIDE SEQUENCE</scope>
    <source>
        <strain evidence="2">SH1</strain>
    </source>
</reference>
<dbReference type="EMBL" id="CAJFDH010000003">
    <property type="protein sequence ID" value="CAD5216046.1"/>
    <property type="molecule type" value="Genomic_DNA"/>
</dbReference>
<dbReference type="AlphaFoldDB" id="A0A811KIC8"/>
<proteinExistence type="predicted"/>
<keyword evidence="1" id="KW-1133">Transmembrane helix</keyword>
<feature type="transmembrane region" description="Helical" evidence="1">
    <location>
        <begin position="188"/>
        <end position="208"/>
    </location>
</feature>
<feature type="transmembrane region" description="Helical" evidence="1">
    <location>
        <begin position="228"/>
        <end position="245"/>
    </location>
</feature>
<accession>A0A811KIC8</accession>
<gene>
    <name evidence="2" type="ORF">BOKJ2_LOCUS6397</name>
</gene>
<feature type="transmembrane region" description="Helical" evidence="1">
    <location>
        <begin position="257"/>
        <end position="281"/>
    </location>
</feature>